<dbReference type="EMBL" id="JAACJL010000031">
    <property type="protein sequence ID" value="KAF4616795.1"/>
    <property type="molecule type" value="Genomic_DNA"/>
</dbReference>
<reference evidence="3 4" key="1">
    <citation type="submission" date="2019-12" db="EMBL/GenBank/DDBJ databases">
        <authorList>
            <person name="Floudas D."/>
            <person name="Bentzer J."/>
            <person name="Ahren D."/>
            <person name="Johansson T."/>
            <person name="Persson P."/>
            <person name="Tunlid A."/>
        </authorList>
    </citation>
    <scope>NUCLEOTIDE SEQUENCE [LARGE SCALE GENOMIC DNA]</scope>
    <source>
        <strain evidence="3 4">CBS 102.39</strain>
    </source>
</reference>
<feature type="transmembrane region" description="Helical" evidence="1">
    <location>
        <begin position="51"/>
        <end position="71"/>
    </location>
</feature>
<evidence type="ECO:0000313" key="4">
    <source>
        <dbReference type="Proteomes" id="UP000521872"/>
    </source>
</evidence>
<dbReference type="Proteomes" id="UP000521872">
    <property type="component" value="Unassembled WGS sequence"/>
</dbReference>
<evidence type="ECO:0000256" key="1">
    <source>
        <dbReference type="SAM" id="Phobius"/>
    </source>
</evidence>
<keyword evidence="4" id="KW-1185">Reference proteome</keyword>
<name>A0A8H4QU76_9AGAR</name>
<organism evidence="3 4">
    <name type="scientific">Agrocybe pediades</name>
    <dbReference type="NCBI Taxonomy" id="84607"/>
    <lineage>
        <taxon>Eukaryota</taxon>
        <taxon>Fungi</taxon>
        <taxon>Dikarya</taxon>
        <taxon>Basidiomycota</taxon>
        <taxon>Agaricomycotina</taxon>
        <taxon>Agaricomycetes</taxon>
        <taxon>Agaricomycetidae</taxon>
        <taxon>Agaricales</taxon>
        <taxon>Agaricineae</taxon>
        <taxon>Strophariaceae</taxon>
        <taxon>Agrocybe</taxon>
    </lineage>
</organism>
<protein>
    <submittedName>
        <fullName evidence="3">Uncharacterized protein</fullName>
    </submittedName>
</protein>
<dbReference type="AlphaFoldDB" id="A0A8H4QU76"/>
<keyword evidence="1" id="KW-0472">Membrane</keyword>
<evidence type="ECO:0000313" key="3">
    <source>
        <dbReference type="EMBL" id="KAF4616795.1"/>
    </source>
</evidence>
<accession>A0A8H4QU76</accession>
<comment type="caution">
    <text evidence="3">The sequence shown here is derived from an EMBL/GenBank/DDBJ whole genome shotgun (WGS) entry which is preliminary data.</text>
</comment>
<feature type="chain" id="PRO_5034242614" evidence="2">
    <location>
        <begin position="28"/>
        <end position="171"/>
    </location>
</feature>
<feature type="transmembrane region" description="Helical" evidence="1">
    <location>
        <begin position="92"/>
        <end position="114"/>
    </location>
</feature>
<proteinExistence type="predicted"/>
<feature type="signal peptide" evidence="2">
    <location>
        <begin position="1"/>
        <end position="27"/>
    </location>
</feature>
<keyword evidence="1" id="KW-0812">Transmembrane</keyword>
<gene>
    <name evidence="3" type="ORF">D9613_008250</name>
</gene>
<evidence type="ECO:0000256" key="2">
    <source>
        <dbReference type="SAM" id="SignalP"/>
    </source>
</evidence>
<feature type="transmembrane region" description="Helical" evidence="1">
    <location>
        <begin position="120"/>
        <end position="141"/>
    </location>
</feature>
<sequence length="171" mass="18852">MLVGFVLSMGFSTWIFVLDVLSAHSSATPIPWPTGGDTCVFPTLPPRAYVLWIPILVFEAFLCALVVIRGIKTFKSEISQYSRMTAILNVMVRDSVIIFIALGITYLACLVVWLKEANSTIEIPSGFTVAMSCVLGYRVLLNAREAAARKKATLTLTRTTDIEMSIVTVRE</sequence>
<keyword evidence="2" id="KW-0732">Signal</keyword>
<keyword evidence="1" id="KW-1133">Transmembrane helix</keyword>